<dbReference type="OrthoDB" id="4817121at2759"/>
<reference evidence="3" key="3">
    <citation type="submission" date="2011-03" db="EMBL/GenBank/DDBJ databases">
        <title>Annotation of Magnaporthe poae ATCC 64411.</title>
        <authorList>
            <person name="Ma L.-J."/>
            <person name="Dead R."/>
            <person name="Young S.K."/>
            <person name="Zeng Q."/>
            <person name="Gargeya S."/>
            <person name="Fitzgerald M."/>
            <person name="Haas B."/>
            <person name="Abouelleil A."/>
            <person name="Alvarado L."/>
            <person name="Arachchi H.M."/>
            <person name="Berlin A."/>
            <person name="Brown A."/>
            <person name="Chapman S.B."/>
            <person name="Chen Z."/>
            <person name="Dunbar C."/>
            <person name="Freedman E."/>
            <person name="Gearin G."/>
            <person name="Gellesch M."/>
            <person name="Goldberg J."/>
            <person name="Griggs A."/>
            <person name="Gujja S."/>
            <person name="Heiman D."/>
            <person name="Howarth C."/>
            <person name="Larson L."/>
            <person name="Lui A."/>
            <person name="MacDonald P.J.P."/>
            <person name="Mehta T."/>
            <person name="Montmayeur A."/>
            <person name="Murphy C."/>
            <person name="Neiman D."/>
            <person name="Pearson M."/>
            <person name="Priest M."/>
            <person name="Roberts A."/>
            <person name="Saif S."/>
            <person name="Shea T."/>
            <person name="Shenoy N."/>
            <person name="Sisk P."/>
            <person name="Stolte C."/>
            <person name="Sykes S."/>
            <person name="Yandava C."/>
            <person name="Wortman J."/>
            <person name="Nusbaum C."/>
            <person name="Birren B."/>
        </authorList>
    </citation>
    <scope>NUCLEOTIDE SEQUENCE</scope>
    <source>
        <strain evidence="3">ATCC 64411</strain>
    </source>
</reference>
<dbReference type="Proteomes" id="UP000011715">
    <property type="component" value="Unassembled WGS sequence"/>
</dbReference>
<evidence type="ECO:0000256" key="2">
    <source>
        <dbReference type="SAM" id="SignalP"/>
    </source>
</evidence>
<reference evidence="5" key="1">
    <citation type="submission" date="2010-05" db="EMBL/GenBank/DDBJ databases">
        <title>The genome sequence of Magnaporthe poae strain ATCC 64411.</title>
        <authorList>
            <person name="Ma L.-J."/>
            <person name="Dead R."/>
            <person name="Young S."/>
            <person name="Zeng Q."/>
            <person name="Koehrsen M."/>
            <person name="Alvarado L."/>
            <person name="Berlin A."/>
            <person name="Chapman S.B."/>
            <person name="Chen Z."/>
            <person name="Freedman E."/>
            <person name="Gellesch M."/>
            <person name="Goldberg J."/>
            <person name="Griggs A."/>
            <person name="Gujja S."/>
            <person name="Heilman E.R."/>
            <person name="Heiman D."/>
            <person name="Hepburn T."/>
            <person name="Howarth C."/>
            <person name="Jen D."/>
            <person name="Larson L."/>
            <person name="Mehta T."/>
            <person name="Neiman D."/>
            <person name="Pearson M."/>
            <person name="Roberts A."/>
            <person name="Saif S."/>
            <person name="Shea T."/>
            <person name="Shenoy N."/>
            <person name="Sisk P."/>
            <person name="Stolte C."/>
            <person name="Sykes S."/>
            <person name="Walk T."/>
            <person name="White J."/>
            <person name="Yandava C."/>
            <person name="Haas B."/>
            <person name="Nusbaum C."/>
            <person name="Birren B."/>
        </authorList>
    </citation>
    <scope>NUCLEOTIDE SEQUENCE [LARGE SCALE GENOMIC DNA]</scope>
    <source>
        <strain evidence="5">ATCC 64411 / 73-15</strain>
    </source>
</reference>
<feature type="region of interest" description="Disordered" evidence="1">
    <location>
        <begin position="330"/>
        <end position="349"/>
    </location>
</feature>
<dbReference type="EMBL" id="ADBL01002239">
    <property type="status" value="NOT_ANNOTATED_CDS"/>
    <property type="molecule type" value="Genomic_DNA"/>
</dbReference>
<feature type="region of interest" description="Disordered" evidence="1">
    <location>
        <begin position="380"/>
        <end position="402"/>
    </location>
</feature>
<evidence type="ECO:0000313" key="5">
    <source>
        <dbReference type="Proteomes" id="UP000011715"/>
    </source>
</evidence>
<keyword evidence="2" id="KW-0732">Signal</keyword>
<reference evidence="4" key="5">
    <citation type="submission" date="2015-06" db="UniProtKB">
        <authorList>
            <consortium name="EnsemblFungi"/>
        </authorList>
    </citation>
    <scope>IDENTIFICATION</scope>
    <source>
        <strain evidence="4">ATCC 64411</strain>
    </source>
</reference>
<evidence type="ECO:0000256" key="1">
    <source>
        <dbReference type="SAM" id="MobiDB-lite"/>
    </source>
</evidence>
<accession>A0A0C4E946</accession>
<dbReference type="EMBL" id="GL876974">
    <property type="protein sequence ID" value="KLU90157.1"/>
    <property type="molecule type" value="Genomic_DNA"/>
</dbReference>
<feature type="compositionally biased region" description="Pro residues" evidence="1">
    <location>
        <begin position="275"/>
        <end position="288"/>
    </location>
</feature>
<feature type="compositionally biased region" description="Gly residues" evidence="1">
    <location>
        <begin position="381"/>
        <end position="392"/>
    </location>
</feature>
<organism evidence="4 5">
    <name type="scientific">Magnaporthiopsis poae (strain ATCC 64411 / 73-15)</name>
    <name type="common">Kentucky bluegrass fungus</name>
    <name type="synonym">Magnaporthe poae</name>
    <dbReference type="NCBI Taxonomy" id="644358"/>
    <lineage>
        <taxon>Eukaryota</taxon>
        <taxon>Fungi</taxon>
        <taxon>Dikarya</taxon>
        <taxon>Ascomycota</taxon>
        <taxon>Pezizomycotina</taxon>
        <taxon>Sordariomycetes</taxon>
        <taxon>Sordariomycetidae</taxon>
        <taxon>Magnaporthales</taxon>
        <taxon>Magnaporthaceae</taxon>
        <taxon>Magnaporthiopsis</taxon>
    </lineage>
</organism>
<feature type="chain" id="PRO_5009385818" evidence="2">
    <location>
        <begin position="23"/>
        <end position="402"/>
    </location>
</feature>
<feature type="signal peptide" evidence="2">
    <location>
        <begin position="1"/>
        <end position="22"/>
    </location>
</feature>
<dbReference type="EMBL" id="ADBL01002238">
    <property type="status" value="NOT_ANNOTATED_CDS"/>
    <property type="molecule type" value="Genomic_DNA"/>
</dbReference>
<dbReference type="EnsemblFungi" id="MAPG_09123T0">
    <property type="protein sequence ID" value="MAPG_09123T0"/>
    <property type="gene ID" value="MAPG_09123"/>
</dbReference>
<evidence type="ECO:0000313" key="3">
    <source>
        <dbReference type="EMBL" id="KLU90157.1"/>
    </source>
</evidence>
<proteinExistence type="predicted"/>
<evidence type="ECO:0000313" key="4">
    <source>
        <dbReference type="EnsemblFungi" id="MAPG_09123T0"/>
    </source>
</evidence>
<dbReference type="AlphaFoldDB" id="A0A0C4E946"/>
<name>A0A0C4E946_MAGP6</name>
<keyword evidence="5" id="KW-1185">Reference proteome</keyword>
<gene>
    <name evidence="3" type="ORF">MAPG_09123</name>
</gene>
<sequence length="402" mass="42654">MQFTTSTALVSLLAVLQGTATANPIAAAPASPAVPEGLESRQQNGVNVVFYSDAICGSRSYPFGVPGHTVECRAAPFPVRSLRVSGGGCKITTWSGNNCRGSSANAVNNGCTTVCLCLCQDSYHPSMASSHVGSDNGCVEPTMDASEPHFPVWLKAGRHGVGTDSMARPLTTILRGRYRAKMERHGKKEDGCPFRRQVDGGAGWLAGRAAPLPQFYLIGQAIGKLSALQLHHPTVESHPLPAVPRNQPKSAAHPSAIRGRTRQERYPTMAADPSLPSPAAEPPSPGAPPAAATRAYHGTPPVLHTLSILIVGAGLLGLSLPPRRADRRALLEEPQQKQRSSDDKRSDWVREWDEKEKKAFEDGRGLSGLIEDTIKEVFGLGKAGGETSGGPAGTQRDSEKKD</sequence>
<reference evidence="4" key="4">
    <citation type="journal article" date="2015" name="G3 (Bethesda)">
        <title>Genome sequences of three phytopathogenic species of the Magnaporthaceae family of fungi.</title>
        <authorList>
            <person name="Okagaki L.H."/>
            <person name="Nunes C.C."/>
            <person name="Sailsbery J."/>
            <person name="Clay B."/>
            <person name="Brown D."/>
            <person name="John T."/>
            <person name="Oh Y."/>
            <person name="Young N."/>
            <person name="Fitzgerald M."/>
            <person name="Haas B.J."/>
            <person name="Zeng Q."/>
            <person name="Young S."/>
            <person name="Adiconis X."/>
            <person name="Fan L."/>
            <person name="Levin J.Z."/>
            <person name="Mitchell T.K."/>
            <person name="Okubara P.A."/>
            <person name="Farman M.L."/>
            <person name="Kohn L.M."/>
            <person name="Birren B."/>
            <person name="Ma L.-J."/>
            <person name="Dean R.A."/>
        </authorList>
    </citation>
    <scope>NUCLEOTIDE SEQUENCE</scope>
    <source>
        <strain evidence="4">ATCC 64411 / 73-15</strain>
    </source>
</reference>
<dbReference type="VEuPathDB" id="FungiDB:MAPG_09123"/>
<reference evidence="3" key="2">
    <citation type="submission" date="2010-05" db="EMBL/GenBank/DDBJ databases">
        <title>The Genome Sequence of Magnaporthe poae strain ATCC 64411.</title>
        <authorList>
            <consortium name="The Broad Institute Genome Sequencing Platform"/>
            <consortium name="Broad Institute Genome Sequencing Center for Infectious Disease"/>
            <person name="Ma L.-J."/>
            <person name="Dead R."/>
            <person name="Young S."/>
            <person name="Zeng Q."/>
            <person name="Koehrsen M."/>
            <person name="Alvarado L."/>
            <person name="Berlin A."/>
            <person name="Chapman S.B."/>
            <person name="Chen Z."/>
            <person name="Freedman E."/>
            <person name="Gellesch M."/>
            <person name="Goldberg J."/>
            <person name="Griggs A."/>
            <person name="Gujja S."/>
            <person name="Heilman E.R."/>
            <person name="Heiman D."/>
            <person name="Hepburn T."/>
            <person name="Howarth C."/>
            <person name="Jen D."/>
            <person name="Larson L."/>
            <person name="Mehta T."/>
            <person name="Neiman D."/>
            <person name="Pearson M."/>
            <person name="Roberts A."/>
            <person name="Saif S."/>
            <person name="Shea T."/>
            <person name="Shenoy N."/>
            <person name="Sisk P."/>
            <person name="Stolte C."/>
            <person name="Sykes S."/>
            <person name="Walk T."/>
            <person name="White J."/>
            <person name="Yandava C."/>
            <person name="Haas B."/>
            <person name="Nusbaum C."/>
            <person name="Birren B."/>
        </authorList>
    </citation>
    <scope>NUCLEOTIDE SEQUENCE</scope>
    <source>
        <strain evidence="3">ATCC 64411</strain>
    </source>
</reference>
<protein>
    <submittedName>
        <fullName evidence="3 4">Uncharacterized protein</fullName>
    </submittedName>
</protein>
<feature type="region of interest" description="Disordered" evidence="1">
    <location>
        <begin position="236"/>
        <end position="296"/>
    </location>
</feature>
<dbReference type="eggNOG" id="ENOG502RIX7">
    <property type="taxonomic scope" value="Eukaryota"/>
</dbReference>